<dbReference type="EMBL" id="JASBWR010000020">
    <property type="protein sequence ID" value="KAJ9108471.1"/>
    <property type="molecule type" value="Genomic_DNA"/>
</dbReference>
<sequence>MPSITVVGSLNYDLVTYTNKVPGPGETYQANSFENHLGGKGLNEALAASRLSAPNSTTNIRMVGNIGEDSFGKELKQALVDSNVNVDYVKEIKGISSGVAVILVETNGENRILITAGANGELKPTEEEYQSTFSETEDGDYVILQNEYPDTFKTISWLKANKPRVNIAYNPSPFKEEIADPEIMKQIDLLIVNEGEAADIARTLNLNEKTEESVDNMKKLASALQRKLHQSNCSSAIITMGGQGCCYSTKEGASFTPASKVENIVDTTGAGDTFFGGIVLQLAQKSSLQDAVSFATKASALAIQRKGAAEGIPWFNDIK</sequence>
<organism evidence="1 2">
    <name type="scientific">Naganishia cerealis</name>
    <dbReference type="NCBI Taxonomy" id="610337"/>
    <lineage>
        <taxon>Eukaryota</taxon>
        <taxon>Fungi</taxon>
        <taxon>Dikarya</taxon>
        <taxon>Basidiomycota</taxon>
        <taxon>Agaricomycotina</taxon>
        <taxon>Tremellomycetes</taxon>
        <taxon>Filobasidiales</taxon>
        <taxon>Filobasidiaceae</taxon>
        <taxon>Naganishia</taxon>
    </lineage>
</organism>
<keyword evidence="2" id="KW-1185">Reference proteome</keyword>
<protein>
    <submittedName>
        <fullName evidence="1">Uncharacterized protein</fullName>
    </submittedName>
</protein>
<accession>A0ACC2WAN5</accession>
<proteinExistence type="predicted"/>
<dbReference type="Proteomes" id="UP001241377">
    <property type="component" value="Unassembled WGS sequence"/>
</dbReference>
<gene>
    <name evidence="1" type="ORF">QFC19_002456</name>
</gene>
<evidence type="ECO:0000313" key="1">
    <source>
        <dbReference type="EMBL" id="KAJ9108471.1"/>
    </source>
</evidence>
<comment type="caution">
    <text evidence="1">The sequence shown here is derived from an EMBL/GenBank/DDBJ whole genome shotgun (WGS) entry which is preliminary data.</text>
</comment>
<reference evidence="1" key="1">
    <citation type="submission" date="2023-04" db="EMBL/GenBank/DDBJ databases">
        <title>Draft Genome sequencing of Naganishia species isolated from polar environments using Oxford Nanopore Technology.</title>
        <authorList>
            <person name="Leo P."/>
            <person name="Venkateswaran K."/>
        </authorList>
    </citation>
    <scope>NUCLEOTIDE SEQUENCE</scope>
    <source>
        <strain evidence="1">MNA-CCFEE 5261</strain>
    </source>
</reference>
<name>A0ACC2WAN5_9TREE</name>
<evidence type="ECO:0000313" key="2">
    <source>
        <dbReference type="Proteomes" id="UP001241377"/>
    </source>
</evidence>